<accession>A0ABT9NFA4</accession>
<dbReference type="CDD" id="cd01076">
    <property type="entry name" value="NAD_bind_1_Glu_DH"/>
    <property type="match status" value="1"/>
</dbReference>
<dbReference type="GO" id="GO:0004353">
    <property type="term" value="F:glutamate dehydrogenase [NAD(P)+] activity"/>
    <property type="evidence" value="ECO:0007669"/>
    <property type="project" value="UniProtKB-EC"/>
</dbReference>
<dbReference type="InterPro" id="IPR006095">
    <property type="entry name" value="Glu/Leu/Phe/Val/Trp_DH"/>
</dbReference>
<dbReference type="InterPro" id="IPR036291">
    <property type="entry name" value="NAD(P)-bd_dom_sf"/>
</dbReference>
<dbReference type="InterPro" id="IPR006097">
    <property type="entry name" value="Glu/Leu/Phe/Val/Trp_DH_dimer"/>
</dbReference>
<keyword evidence="2 3" id="KW-0560">Oxidoreductase</keyword>
<evidence type="ECO:0000256" key="3">
    <source>
        <dbReference type="PIRNR" id="PIRNR000185"/>
    </source>
</evidence>
<name>A0ABT9NFA4_9ACTO</name>
<dbReference type="SMART" id="SM00839">
    <property type="entry name" value="ELFV_dehydrog"/>
    <property type="match status" value="1"/>
</dbReference>
<dbReference type="InterPro" id="IPR014362">
    <property type="entry name" value="Glu_DH"/>
</dbReference>
<dbReference type="Gene3D" id="3.40.50.720">
    <property type="entry name" value="NAD(P)-binding Rossmann-like Domain"/>
    <property type="match status" value="1"/>
</dbReference>
<keyword evidence="7" id="KW-1185">Reference proteome</keyword>
<evidence type="ECO:0000256" key="4">
    <source>
        <dbReference type="RuleBase" id="RU004417"/>
    </source>
</evidence>
<evidence type="ECO:0000256" key="1">
    <source>
        <dbReference type="ARBA" id="ARBA00006382"/>
    </source>
</evidence>
<dbReference type="PIRSF" id="PIRSF000185">
    <property type="entry name" value="Glu_DH"/>
    <property type="match status" value="1"/>
</dbReference>
<dbReference type="Pfam" id="PF00208">
    <property type="entry name" value="ELFV_dehydrog"/>
    <property type="match status" value="1"/>
</dbReference>
<comment type="similarity">
    <text evidence="1 3 4">Belongs to the Glu/Leu/Phe/Val dehydrogenases family.</text>
</comment>
<protein>
    <recommendedName>
        <fullName evidence="3">Glutamate dehydrogenase</fullName>
    </recommendedName>
</protein>
<dbReference type="InterPro" id="IPR046346">
    <property type="entry name" value="Aminoacid_DH-like_N_sf"/>
</dbReference>
<dbReference type="EMBL" id="JAUSQX010000001">
    <property type="protein sequence ID" value="MDP9806074.1"/>
    <property type="molecule type" value="Genomic_DNA"/>
</dbReference>
<dbReference type="Gene3D" id="3.40.50.10860">
    <property type="entry name" value="Leucine Dehydrogenase, chain A, domain 1"/>
    <property type="match status" value="1"/>
</dbReference>
<dbReference type="SUPFAM" id="SSF51735">
    <property type="entry name" value="NAD(P)-binding Rossmann-fold domains"/>
    <property type="match status" value="1"/>
</dbReference>
<organism evidence="6 7">
    <name type="scientific">Trueperella bonasi</name>
    <dbReference type="NCBI Taxonomy" id="312286"/>
    <lineage>
        <taxon>Bacteria</taxon>
        <taxon>Bacillati</taxon>
        <taxon>Actinomycetota</taxon>
        <taxon>Actinomycetes</taxon>
        <taxon>Actinomycetales</taxon>
        <taxon>Actinomycetaceae</taxon>
        <taxon>Trueperella</taxon>
    </lineage>
</organism>
<dbReference type="PANTHER" id="PTHR11606:SF13">
    <property type="entry name" value="GLUTAMATE DEHYDROGENASE 1, MITOCHONDRIAL"/>
    <property type="match status" value="1"/>
</dbReference>
<dbReference type="InterPro" id="IPR033922">
    <property type="entry name" value="NAD_bind_Glu_DH"/>
</dbReference>
<evidence type="ECO:0000256" key="2">
    <source>
        <dbReference type="ARBA" id="ARBA00023002"/>
    </source>
</evidence>
<dbReference type="Proteomes" id="UP001243212">
    <property type="component" value="Unassembled WGS sequence"/>
</dbReference>
<dbReference type="InterPro" id="IPR006096">
    <property type="entry name" value="Glu/Leu/Phe/Val/Trp_DH_C"/>
</dbReference>
<proteinExistence type="inferred from homology"/>
<dbReference type="InterPro" id="IPR033524">
    <property type="entry name" value="Glu/Leu/Phe/Val_DH_AS"/>
</dbReference>
<gene>
    <name evidence="6" type="ORF">J2S70_000656</name>
</gene>
<dbReference type="Pfam" id="PF02812">
    <property type="entry name" value="ELFV_dehydrog_N"/>
    <property type="match status" value="1"/>
</dbReference>
<feature type="domain" description="Glutamate/phenylalanine/leucine/valine/L-tryptophan dehydrogenase C-terminal" evidence="5">
    <location>
        <begin position="183"/>
        <end position="413"/>
    </location>
</feature>
<dbReference type="RefSeq" id="WP_307682318.1">
    <property type="nucleotide sequence ID" value="NZ_JAUSQX010000001.1"/>
</dbReference>
<comment type="caution">
    <text evidence="6">The sequence shown here is derived from an EMBL/GenBank/DDBJ whole genome shotgun (WGS) entry which is preliminary data.</text>
</comment>
<dbReference type="SUPFAM" id="SSF53223">
    <property type="entry name" value="Aminoacid dehydrogenase-like, N-terminal domain"/>
    <property type="match status" value="1"/>
</dbReference>
<dbReference type="PROSITE" id="PS00074">
    <property type="entry name" value="GLFV_DEHYDROGENASE"/>
    <property type="match status" value="1"/>
</dbReference>
<dbReference type="PANTHER" id="PTHR11606">
    <property type="entry name" value="GLUTAMATE DEHYDROGENASE"/>
    <property type="match status" value="1"/>
</dbReference>
<sequence>MSTTPTPYDDAKAQLKRAQEILGFSDDDYALLATPRREVTVAVPVQRDDGTMTVLQGYRIQHNWSRGPGKGGVRYAENVDMEEVRALAMLMTWKAALLNLPYGGAKGGIAFNPAEYSQAEIERITRRYVHELLPVIGPEVDIPAPDMGTDAQTMAWFMDTYSQAVGYTEPGIVTGKPVSLGGSLGRAEATSLGVYITTRAALEHLGIHEEGATVAVQGFGKVGRGAARFMDDAGMKVVAVSDVFGAVYNADGIDTKALAGHVDETGKVVDFAGAQAMDPAELLLLDVDAVVPAAVEAVLTEKNASDVKARVVVEGANGPTTGAGDAILNEKGVLVVPDILANSGGVLVSYYEWVQSRDNFFWDLERVQESQESAMLAVWGDVVKFADEHGVNLREAAVSMAVERVLDAHKMRGLFP</sequence>
<evidence type="ECO:0000313" key="7">
    <source>
        <dbReference type="Proteomes" id="UP001243212"/>
    </source>
</evidence>
<evidence type="ECO:0000259" key="5">
    <source>
        <dbReference type="SMART" id="SM00839"/>
    </source>
</evidence>
<evidence type="ECO:0000313" key="6">
    <source>
        <dbReference type="EMBL" id="MDP9806074.1"/>
    </source>
</evidence>
<reference evidence="6 7" key="1">
    <citation type="submission" date="2023-07" db="EMBL/GenBank/DDBJ databases">
        <title>Sequencing the genomes of 1000 actinobacteria strains.</title>
        <authorList>
            <person name="Klenk H.-P."/>
        </authorList>
    </citation>
    <scope>NUCLEOTIDE SEQUENCE [LARGE SCALE GENOMIC DNA]</scope>
    <source>
        <strain evidence="6 7">DSM 17163</strain>
    </source>
</reference>
<dbReference type="PRINTS" id="PR00082">
    <property type="entry name" value="GLFDHDRGNASE"/>
</dbReference>